<keyword evidence="5" id="KW-0804">Transcription</keyword>
<keyword evidence="8" id="KW-1185">Reference proteome</keyword>
<dbReference type="InterPro" id="IPR036388">
    <property type="entry name" value="WH-like_DNA-bd_sf"/>
</dbReference>
<name>A0ABW2C097_9PSEU</name>
<evidence type="ECO:0000256" key="5">
    <source>
        <dbReference type="ARBA" id="ARBA00023163"/>
    </source>
</evidence>
<proteinExistence type="predicted"/>
<protein>
    <submittedName>
        <fullName evidence="7">MarR family winged helix-turn-helix transcriptional regulator</fullName>
    </submittedName>
</protein>
<dbReference type="PROSITE" id="PS50995">
    <property type="entry name" value="HTH_MARR_2"/>
    <property type="match status" value="1"/>
</dbReference>
<keyword evidence="3" id="KW-0805">Transcription regulation</keyword>
<dbReference type="InterPro" id="IPR036390">
    <property type="entry name" value="WH_DNA-bd_sf"/>
</dbReference>
<comment type="caution">
    <text evidence="7">The sequence shown here is derived from an EMBL/GenBank/DDBJ whole genome shotgun (WGS) entry which is preliminary data.</text>
</comment>
<sequence>MTSQGGELDLNKQVCFALYRASRALTQLYRPLLDELDLTYPQYLALLVLWERGPMTVRELGHVLDLDSGTLSPMLKRLATRGVIERKRSEEDERSVVVHLTERGDALREQASAIPDRVAGSAALDVEQLTALRDSLAALTDAVNARRTATRGNPE</sequence>
<keyword evidence="2" id="KW-0963">Cytoplasm</keyword>
<dbReference type="SUPFAM" id="SSF46785">
    <property type="entry name" value="Winged helix' DNA-binding domain"/>
    <property type="match status" value="1"/>
</dbReference>
<evidence type="ECO:0000313" key="8">
    <source>
        <dbReference type="Proteomes" id="UP001596337"/>
    </source>
</evidence>
<evidence type="ECO:0000256" key="3">
    <source>
        <dbReference type="ARBA" id="ARBA00023015"/>
    </source>
</evidence>
<evidence type="ECO:0000256" key="4">
    <source>
        <dbReference type="ARBA" id="ARBA00023125"/>
    </source>
</evidence>
<dbReference type="PANTHER" id="PTHR33164">
    <property type="entry name" value="TRANSCRIPTIONAL REGULATOR, MARR FAMILY"/>
    <property type="match status" value="1"/>
</dbReference>
<dbReference type="EMBL" id="JBHSXX010000001">
    <property type="protein sequence ID" value="MFC6867903.1"/>
    <property type="molecule type" value="Genomic_DNA"/>
</dbReference>
<dbReference type="PANTHER" id="PTHR33164:SF5">
    <property type="entry name" value="ORGANIC HYDROPEROXIDE RESISTANCE TRANSCRIPTIONAL REGULATOR"/>
    <property type="match status" value="1"/>
</dbReference>
<dbReference type="Pfam" id="PF22381">
    <property type="entry name" value="Staph_reg_Sar_Rot"/>
    <property type="match status" value="1"/>
</dbReference>
<feature type="domain" description="HTH marR-type" evidence="6">
    <location>
        <begin position="11"/>
        <end position="138"/>
    </location>
</feature>
<gene>
    <name evidence="7" type="ORF">ACFQGD_12160</name>
</gene>
<dbReference type="InterPro" id="IPR039422">
    <property type="entry name" value="MarR/SlyA-like"/>
</dbReference>
<evidence type="ECO:0000256" key="1">
    <source>
        <dbReference type="ARBA" id="ARBA00004496"/>
    </source>
</evidence>
<dbReference type="PRINTS" id="PR00598">
    <property type="entry name" value="HTHMARR"/>
</dbReference>
<dbReference type="SMART" id="SM00347">
    <property type="entry name" value="HTH_MARR"/>
    <property type="match status" value="1"/>
</dbReference>
<comment type="subcellular location">
    <subcellularLocation>
        <location evidence="1">Cytoplasm</location>
    </subcellularLocation>
</comment>
<dbReference type="Proteomes" id="UP001596337">
    <property type="component" value="Unassembled WGS sequence"/>
</dbReference>
<evidence type="ECO:0000259" key="6">
    <source>
        <dbReference type="PROSITE" id="PS50995"/>
    </source>
</evidence>
<dbReference type="Gene3D" id="1.10.10.10">
    <property type="entry name" value="Winged helix-like DNA-binding domain superfamily/Winged helix DNA-binding domain"/>
    <property type="match status" value="1"/>
</dbReference>
<evidence type="ECO:0000256" key="2">
    <source>
        <dbReference type="ARBA" id="ARBA00022490"/>
    </source>
</evidence>
<accession>A0ABW2C097</accession>
<dbReference type="RefSeq" id="WP_345396246.1">
    <property type="nucleotide sequence ID" value="NZ_BAABLA010000025.1"/>
</dbReference>
<reference evidence="8" key="1">
    <citation type="journal article" date="2019" name="Int. J. Syst. Evol. Microbiol.">
        <title>The Global Catalogue of Microorganisms (GCM) 10K type strain sequencing project: providing services to taxonomists for standard genome sequencing and annotation.</title>
        <authorList>
            <consortium name="The Broad Institute Genomics Platform"/>
            <consortium name="The Broad Institute Genome Sequencing Center for Infectious Disease"/>
            <person name="Wu L."/>
            <person name="Ma J."/>
        </authorList>
    </citation>
    <scope>NUCLEOTIDE SEQUENCE [LARGE SCALE GENOMIC DNA]</scope>
    <source>
        <strain evidence="8">KCTC 32255</strain>
    </source>
</reference>
<keyword evidence="4" id="KW-0238">DNA-binding</keyword>
<dbReference type="InterPro" id="IPR000835">
    <property type="entry name" value="HTH_MarR-typ"/>
</dbReference>
<dbReference type="InterPro" id="IPR055166">
    <property type="entry name" value="Transc_reg_Sar_Rot_HTH"/>
</dbReference>
<evidence type="ECO:0000313" key="7">
    <source>
        <dbReference type="EMBL" id="MFC6867903.1"/>
    </source>
</evidence>
<organism evidence="7 8">
    <name type="scientific">Haloechinothrix salitolerans</name>
    <dbReference type="NCBI Taxonomy" id="926830"/>
    <lineage>
        <taxon>Bacteria</taxon>
        <taxon>Bacillati</taxon>
        <taxon>Actinomycetota</taxon>
        <taxon>Actinomycetes</taxon>
        <taxon>Pseudonocardiales</taxon>
        <taxon>Pseudonocardiaceae</taxon>
        <taxon>Haloechinothrix</taxon>
    </lineage>
</organism>